<evidence type="ECO:0000256" key="2">
    <source>
        <dbReference type="ARBA" id="ARBA00022857"/>
    </source>
</evidence>
<name>A0ABU0MM58_9PROT</name>
<proteinExistence type="inferred from homology"/>
<feature type="domain" description="NADP-dependent oxidoreductase" evidence="4">
    <location>
        <begin position="28"/>
        <end position="263"/>
    </location>
</feature>
<dbReference type="InterPro" id="IPR023210">
    <property type="entry name" value="NADP_OxRdtase_dom"/>
</dbReference>
<accession>A0ABU0MM58</accession>
<dbReference type="InterPro" id="IPR018170">
    <property type="entry name" value="Aldo/ket_reductase_CS"/>
</dbReference>
<dbReference type="PRINTS" id="PR00069">
    <property type="entry name" value="ALDKETRDTASE"/>
</dbReference>
<comment type="caution">
    <text evidence="5">The sequence shown here is derived from an EMBL/GenBank/DDBJ whole genome shotgun (WGS) entry which is preliminary data.</text>
</comment>
<evidence type="ECO:0000313" key="5">
    <source>
        <dbReference type="EMBL" id="MDQ0534512.1"/>
    </source>
</evidence>
<dbReference type="InterPro" id="IPR020471">
    <property type="entry name" value="AKR"/>
</dbReference>
<dbReference type="PIRSF" id="PIRSF000097">
    <property type="entry name" value="AKR"/>
    <property type="match status" value="1"/>
</dbReference>
<dbReference type="Gene3D" id="3.20.20.100">
    <property type="entry name" value="NADP-dependent oxidoreductase domain"/>
    <property type="match status" value="1"/>
</dbReference>
<protein>
    <submittedName>
        <fullName evidence="5">Diketogulonate reductase-like aldo/keto reductase</fullName>
    </submittedName>
</protein>
<dbReference type="Proteomes" id="UP001244552">
    <property type="component" value="Unassembled WGS sequence"/>
</dbReference>
<dbReference type="PROSITE" id="PS00798">
    <property type="entry name" value="ALDOKETO_REDUCTASE_1"/>
    <property type="match status" value="1"/>
</dbReference>
<keyword evidence="6" id="KW-1185">Reference proteome</keyword>
<dbReference type="InterPro" id="IPR036812">
    <property type="entry name" value="NAD(P)_OxRdtase_dom_sf"/>
</dbReference>
<keyword evidence="2" id="KW-0521">NADP</keyword>
<keyword evidence="3" id="KW-0560">Oxidoreductase</keyword>
<dbReference type="SUPFAM" id="SSF51430">
    <property type="entry name" value="NAD(P)-linked oxidoreductase"/>
    <property type="match status" value="1"/>
</dbReference>
<dbReference type="PANTHER" id="PTHR43827:SF3">
    <property type="entry name" value="NADP-DEPENDENT OXIDOREDUCTASE DOMAIN-CONTAINING PROTEIN"/>
    <property type="match status" value="1"/>
</dbReference>
<organism evidence="5 6">
    <name type="scientific">Azospirillum picis</name>
    <dbReference type="NCBI Taxonomy" id="488438"/>
    <lineage>
        <taxon>Bacteria</taxon>
        <taxon>Pseudomonadati</taxon>
        <taxon>Pseudomonadota</taxon>
        <taxon>Alphaproteobacteria</taxon>
        <taxon>Rhodospirillales</taxon>
        <taxon>Azospirillaceae</taxon>
        <taxon>Azospirillum</taxon>
    </lineage>
</organism>
<evidence type="ECO:0000256" key="3">
    <source>
        <dbReference type="ARBA" id="ARBA00023002"/>
    </source>
</evidence>
<dbReference type="EMBL" id="JAUSVU010000012">
    <property type="protein sequence ID" value="MDQ0534512.1"/>
    <property type="molecule type" value="Genomic_DNA"/>
</dbReference>
<gene>
    <name evidence="5" type="ORF">QO018_003387</name>
</gene>
<dbReference type="RefSeq" id="WP_209983446.1">
    <property type="nucleotide sequence ID" value="NZ_JAGINO010000011.1"/>
</dbReference>
<dbReference type="Pfam" id="PF00248">
    <property type="entry name" value="Aldo_ket_red"/>
    <property type="match status" value="1"/>
</dbReference>
<evidence type="ECO:0000313" key="6">
    <source>
        <dbReference type="Proteomes" id="UP001244552"/>
    </source>
</evidence>
<evidence type="ECO:0000259" key="4">
    <source>
        <dbReference type="Pfam" id="PF00248"/>
    </source>
</evidence>
<sequence>MQTIPTISAPLVSANGAAIPALGFGVFRMSDAEVERVVPAALDAGFRHFDTAQIYRNEAALGRALQAAGARRDELFLTTKVWVDNYSPDRFTASVAESLDRLKVDHVDLLLLHWPGDTVAIAEQIEMLNAVQAAGLTRHIGVSNQSIAQLRESVALSRAPIVTNQIEVHPYLDQRAMAAAAKAAGVAITAYYGMADGAVPKDPALQRIGAKYGKSAAQVALRWLVQQGHVALSKTARPERVAENIAIFDFALDDADMAAIGALARPDGRIVSPAGLAPAWDK</sequence>
<comment type="similarity">
    <text evidence="1">Belongs to the aldo/keto reductase family.</text>
</comment>
<evidence type="ECO:0000256" key="1">
    <source>
        <dbReference type="ARBA" id="ARBA00007905"/>
    </source>
</evidence>
<reference evidence="5 6" key="1">
    <citation type="submission" date="2023-07" db="EMBL/GenBank/DDBJ databases">
        <title>Genomic Encyclopedia of Type Strains, Phase IV (KMG-IV): sequencing the most valuable type-strain genomes for metagenomic binning, comparative biology and taxonomic classification.</title>
        <authorList>
            <person name="Goeker M."/>
        </authorList>
    </citation>
    <scope>NUCLEOTIDE SEQUENCE [LARGE SCALE GENOMIC DNA]</scope>
    <source>
        <strain evidence="5 6">DSM 19922</strain>
    </source>
</reference>
<dbReference type="PANTHER" id="PTHR43827">
    <property type="entry name" value="2,5-DIKETO-D-GLUCONIC ACID REDUCTASE"/>
    <property type="match status" value="1"/>
</dbReference>